<dbReference type="EMBL" id="UESZ01000001">
    <property type="protein sequence ID" value="SSA33553.1"/>
    <property type="molecule type" value="Genomic_DNA"/>
</dbReference>
<gene>
    <name evidence="1" type="ORF">SAMN04489750_0837</name>
</gene>
<reference evidence="2" key="1">
    <citation type="submission" date="2016-10" db="EMBL/GenBank/DDBJ databases">
        <authorList>
            <person name="Varghese N."/>
            <person name="Submissions S."/>
        </authorList>
    </citation>
    <scope>NUCLEOTIDE SEQUENCE [LARGE SCALE GENOMIC DNA]</scope>
    <source>
        <strain evidence="2">DSM 22951</strain>
    </source>
</reference>
<dbReference type="AlphaFoldDB" id="A0A2Y9C127"/>
<evidence type="ECO:0000313" key="2">
    <source>
        <dbReference type="Proteomes" id="UP000250028"/>
    </source>
</evidence>
<accession>A0A2Y9C127</accession>
<proteinExistence type="predicted"/>
<protein>
    <recommendedName>
        <fullName evidence="3">SWIM-type domain-containing protein</fullName>
    </recommendedName>
</protein>
<organism evidence="1 2">
    <name type="scientific">Branchiibius hedensis</name>
    <dbReference type="NCBI Taxonomy" id="672460"/>
    <lineage>
        <taxon>Bacteria</taxon>
        <taxon>Bacillati</taxon>
        <taxon>Actinomycetota</taxon>
        <taxon>Actinomycetes</taxon>
        <taxon>Micrococcales</taxon>
        <taxon>Dermacoccaceae</taxon>
        <taxon>Branchiibius</taxon>
    </lineage>
</organism>
<sequence>MRVRVIGWSDLGVLARADGVQVRVRRRPDGSADWICRACGTFPGPGCDHLQALAHTPSDPARRWENQGGTKQ</sequence>
<dbReference type="Proteomes" id="UP000250028">
    <property type="component" value="Unassembled WGS sequence"/>
</dbReference>
<evidence type="ECO:0000313" key="1">
    <source>
        <dbReference type="EMBL" id="SSA33553.1"/>
    </source>
</evidence>
<keyword evidence="2" id="KW-1185">Reference proteome</keyword>
<name>A0A2Y9C127_9MICO</name>
<evidence type="ECO:0008006" key="3">
    <source>
        <dbReference type="Google" id="ProtNLM"/>
    </source>
</evidence>